<reference evidence="1 2" key="1">
    <citation type="submission" date="2019-12" db="EMBL/GenBank/DDBJ databases">
        <title>Draft genome sequence of the ascomycete Xylaria multiplex DSM 110363.</title>
        <authorList>
            <person name="Buettner E."/>
            <person name="Kellner H."/>
        </authorList>
    </citation>
    <scope>NUCLEOTIDE SEQUENCE [LARGE SCALE GENOMIC DNA]</scope>
    <source>
        <strain evidence="1 2">DSM 110363</strain>
    </source>
</reference>
<dbReference type="InterPro" id="IPR022085">
    <property type="entry name" value="OpdG"/>
</dbReference>
<dbReference type="InParanoid" id="A0A7C8IST4"/>
<comment type="caution">
    <text evidence="1">The sequence shown here is derived from an EMBL/GenBank/DDBJ whole genome shotgun (WGS) entry which is preliminary data.</text>
</comment>
<keyword evidence="2" id="KW-1185">Reference proteome</keyword>
<dbReference type="PANTHER" id="PTHR38797:SF4">
    <property type="entry name" value="NUCLEAR PORE COMPLEX PROTEIN NUP85"/>
    <property type="match status" value="1"/>
</dbReference>
<protein>
    <submittedName>
        <fullName evidence="1">Uncharacterized protein</fullName>
    </submittedName>
</protein>
<dbReference type="Proteomes" id="UP000481858">
    <property type="component" value="Unassembled WGS sequence"/>
</dbReference>
<dbReference type="AlphaFoldDB" id="A0A7C8IST4"/>
<sequence>MDEDAANKQFLQRELNQDEVDAEARSGNDNALYIAIYNSTHTINRVFTGTNTPIEYFEDQIHKIWYTFIASAQNINAHHPAQDRLLRMITSAQKHGILCKVKNPKRSIIPEEPGTGGPSTRQLREIEGLDVAETSQGRIWVDLPFLVPDVRDAWKQLMKQLMQPSAPVACLCNYTSAVARLAESSVCDDAFSQCGLEIMKLALETPSSTLGDYVPLLVLVHIWLRYAGDVLLRLCLDASPRLDSSWALDEQQLVGPLAQQANIGLAAAWSQERFSFWKDRLVAMAAEAKDKKSKDKKSIEALCATSITYIWETRLGVITSRED</sequence>
<dbReference type="InterPro" id="IPR053204">
    <property type="entry name" value="Oxopyrrolidines_Biosynth-assoc"/>
</dbReference>
<dbReference type="OrthoDB" id="5403091at2759"/>
<dbReference type="PANTHER" id="PTHR38797">
    <property type="entry name" value="NUCLEAR PORE COMPLEX PROTEIN NUP85-RELATED"/>
    <property type="match status" value="1"/>
</dbReference>
<gene>
    <name evidence="1" type="ORF">GQX73_g2254</name>
</gene>
<proteinExistence type="predicted"/>
<name>A0A7C8IST4_9PEZI</name>
<evidence type="ECO:0000313" key="2">
    <source>
        <dbReference type="Proteomes" id="UP000481858"/>
    </source>
</evidence>
<dbReference type="EMBL" id="WUBL01000014">
    <property type="protein sequence ID" value="KAF2971386.1"/>
    <property type="molecule type" value="Genomic_DNA"/>
</dbReference>
<evidence type="ECO:0000313" key="1">
    <source>
        <dbReference type="EMBL" id="KAF2971386.1"/>
    </source>
</evidence>
<dbReference type="Pfam" id="PF12311">
    <property type="entry name" value="DUF3632"/>
    <property type="match status" value="1"/>
</dbReference>
<organism evidence="1 2">
    <name type="scientific">Xylaria multiplex</name>
    <dbReference type="NCBI Taxonomy" id="323545"/>
    <lineage>
        <taxon>Eukaryota</taxon>
        <taxon>Fungi</taxon>
        <taxon>Dikarya</taxon>
        <taxon>Ascomycota</taxon>
        <taxon>Pezizomycotina</taxon>
        <taxon>Sordariomycetes</taxon>
        <taxon>Xylariomycetidae</taxon>
        <taxon>Xylariales</taxon>
        <taxon>Xylariaceae</taxon>
        <taxon>Xylaria</taxon>
    </lineage>
</organism>
<accession>A0A7C8IST4</accession>